<feature type="transmembrane region" description="Helical" evidence="5">
    <location>
        <begin position="404"/>
        <end position="421"/>
    </location>
</feature>
<accession>A0A5A7NT37</accession>
<dbReference type="GO" id="GO:0005886">
    <property type="term" value="C:plasma membrane"/>
    <property type="evidence" value="ECO:0007669"/>
    <property type="project" value="UniProtKB-SubCell"/>
</dbReference>
<dbReference type="SUPFAM" id="SSF103473">
    <property type="entry name" value="MFS general substrate transporter"/>
    <property type="match status" value="1"/>
</dbReference>
<comment type="caution">
    <text evidence="7">The sequence shown here is derived from an EMBL/GenBank/DDBJ whole genome shotgun (WGS) entry which is preliminary data.</text>
</comment>
<evidence type="ECO:0000256" key="3">
    <source>
        <dbReference type="ARBA" id="ARBA00022989"/>
    </source>
</evidence>
<name>A0A5A7NT37_9MICC</name>
<evidence type="ECO:0000256" key="5">
    <source>
        <dbReference type="SAM" id="Phobius"/>
    </source>
</evidence>
<dbReference type="InterPro" id="IPR036259">
    <property type="entry name" value="MFS_trans_sf"/>
</dbReference>
<feature type="transmembrane region" description="Helical" evidence="5">
    <location>
        <begin position="339"/>
        <end position="366"/>
    </location>
</feature>
<dbReference type="Pfam" id="PF07690">
    <property type="entry name" value="MFS_1"/>
    <property type="match status" value="1"/>
</dbReference>
<feature type="transmembrane region" description="Helical" evidence="5">
    <location>
        <begin position="281"/>
        <end position="303"/>
    </location>
</feature>
<feature type="transmembrane region" description="Helical" evidence="5">
    <location>
        <begin position="315"/>
        <end position="333"/>
    </location>
</feature>
<dbReference type="AlphaFoldDB" id="A0A5A7NT37"/>
<dbReference type="PANTHER" id="PTHR23534:SF1">
    <property type="entry name" value="MAJOR FACILITATOR SUPERFAMILY PROTEIN"/>
    <property type="match status" value="1"/>
</dbReference>
<sequence length="429" mass="43980">MPESQPPALTPPALIAPEPPVLAPVQRRTMVVLVIMQIIGTVGVGVAPSIGVLLAGEVTDNEAWAGLARTASTLGAALLGLPLGNLAARRGRRMALASGWWIAAAGGAILVAAAQWNLIVPLFLGLLLIGAGSAVSLQARFAATDLAESDHKARSLALVVWVGTLGSVLGPNLGVPGEIIHRATGLTVFAGAFFLAAICLGLAGTIVFLWLRPDPLLTLQRASPSTTAPAGKKPNPVRRILAELRENRPARFAVIAILTAQVVMVSIMTMTPVHIAHQGGSITLIGLTISLHIAGMYALAPLVGFITDRYGHRPTVGAGILIFLVSLIIGALRPDGTGWIITSLILLGIGWSFVNVAGSALFSKVVSPQTRASSQGGVDALSNLCGATAAFAAGPLLAASSFSMLSLLAIAVLIPLTALTVSRGHTPKA</sequence>
<gene>
    <name evidence="7" type="ORF">NCCP1664_23840</name>
</gene>
<keyword evidence="3 5" id="KW-1133">Transmembrane helix</keyword>
<keyword evidence="8" id="KW-1185">Reference proteome</keyword>
<dbReference type="InterPro" id="IPR020846">
    <property type="entry name" value="MFS_dom"/>
</dbReference>
<feature type="transmembrane region" description="Helical" evidence="5">
    <location>
        <begin position="122"/>
        <end position="143"/>
    </location>
</feature>
<dbReference type="Gene3D" id="1.20.1250.20">
    <property type="entry name" value="MFS general substrate transporter like domains"/>
    <property type="match status" value="1"/>
</dbReference>
<feature type="transmembrane region" description="Helical" evidence="5">
    <location>
        <begin position="186"/>
        <end position="211"/>
    </location>
</feature>
<feature type="transmembrane region" description="Helical" evidence="5">
    <location>
        <begin position="252"/>
        <end position="275"/>
    </location>
</feature>
<evidence type="ECO:0000313" key="7">
    <source>
        <dbReference type="EMBL" id="GER23889.1"/>
    </source>
</evidence>
<comment type="subcellular location">
    <subcellularLocation>
        <location evidence="1">Cell membrane</location>
        <topology evidence="1">Multi-pass membrane protein</topology>
    </subcellularLocation>
</comment>
<dbReference type="PROSITE" id="PS50850">
    <property type="entry name" value="MFS"/>
    <property type="match status" value="1"/>
</dbReference>
<feature type="transmembrane region" description="Helical" evidence="5">
    <location>
        <begin position="95"/>
        <end position="116"/>
    </location>
</feature>
<feature type="transmembrane region" description="Helical" evidence="5">
    <location>
        <begin position="31"/>
        <end position="55"/>
    </location>
</feature>
<evidence type="ECO:0000256" key="2">
    <source>
        <dbReference type="ARBA" id="ARBA00022692"/>
    </source>
</evidence>
<keyword evidence="4 5" id="KW-0472">Membrane</keyword>
<organism evidence="7 8">
    <name type="scientific">Zafaria cholistanensis</name>
    <dbReference type="NCBI Taxonomy" id="1682741"/>
    <lineage>
        <taxon>Bacteria</taxon>
        <taxon>Bacillati</taxon>
        <taxon>Actinomycetota</taxon>
        <taxon>Actinomycetes</taxon>
        <taxon>Micrococcales</taxon>
        <taxon>Micrococcaceae</taxon>
        <taxon>Zafaria</taxon>
    </lineage>
</organism>
<keyword evidence="2 5" id="KW-0812">Transmembrane</keyword>
<feature type="domain" description="Major facilitator superfamily (MFS) profile" evidence="6">
    <location>
        <begin position="29"/>
        <end position="427"/>
    </location>
</feature>
<proteinExistence type="predicted"/>
<feature type="transmembrane region" description="Helical" evidence="5">
    <location>
        <begin position="155"/>
        <end position="174"/>
    </location>
</feature>
<dbReference type="GO" id="GO:0022857">
    <property type="term" value="F:transmembrane transporter activity"/>
    <property type="evidence" value="ECO:0007669"/>
    <property type="project" value="InterPro"/>
</dbReference>
<evidence type="ECO:0000259" key="6">
    <source>
        <dbReference type="PROSITE" id="PS50850"/>
    </source>
</evidence>
<dbReference type="InterPro" id="IPR011701">
    <property type="entry name" value="MFS"/>
</dbReference>
<dbReference type="EMBL" id="BKDJ01000013">
    <property type="protein sequence ID" value="GER23889.1"/>
    <property type="molecule type" value="Genomic_DNA"/>
</dbReference>
<evidence type="ECO:0000256" key="4">
    <source>
        <dbReference type="ARBA" id="ARBA00023136"/>
    </source>
</evidence>
<evidence type="ECO:0000256" key="1">
    <source>
        <dbReference type="ARBA" id="ARBA00004651"/>
    </source>
</evidence>
<dbReference type="PANTHER" id="PTHR23534">
    <property type="entry name" value="MFS PERMEASE"/>
    <property type="match status" value="1"/>
</dbReference>
<protein>
    <submittedName>
        <fullName evidence="7">Tetracycline resistance protein</fullName>
    </submittedName>
</protein>
<evidence type="ECO:0000313" key="8">
    <source>
        <dbReference type="Proteomes" id="UP000325307"/>
    </source>
</evidence>
<feature type="transmembrane region" description="Helical" evidence="5">
    <location>
        <begin position="67"/>
        <end position="88"/>
    </location>
</feature>
<reference evidence="7 8" key="1">
    <citation type="submission" date="2019-09" db="EMBL/GenBank/DDBJ databases">
        <title>Arthrobacter zafarii sp. nov., a moderately thermotolerant and halotolerant actinobacterium isolated from Cholistan desert soil of Pakistan.</title>
        <authorList>
            <person name="Amin A."/>
            <person name="Ahmed I."/>
            <person name="Khalid N."/>
            <person name="Schumann P."/>
            <person name="Busse H.J."/>
            <person name="Khan I.U."/>
            <person name="Li S."/>
            <person name="Li W.J."/>
        </authorList>
    </citation>
    <scope>NUCLEOTIDE SEQUENCE [LARGE SCALE GENOMIC DNA]</scope>
    <source>
        <strain evidence="7 8">NCCP-1664</strain>
    </source>
</reference>
<dbReference type="Proteomes" id="UP000325307">
    <property type="component" value="Unassembled WGS sequence"/>
</dbReference>